<dbReference type="EMBL" id="CP038017">
    <property type="protein sequence ID" value="QIV94522.1"/>
    <property type="molecule type" value="Genomic_DNA"/>
</dbReference>
<accession>A0A6M3HWA2</accession>
<proteinExistence type="predicted"/>
<protein>
    <submittedName>
        <fullName evidence="3">Uncharacterized protein</fullName>
    </submittedName>
</protein>
<dbReference type="RefSeq" id="WP_172106129.1">
    <property type="nucleotide sequence ID" value="NZ_CP038017.1"/>
</dbReference>
<evidence type="ECO:0000256" key="2">
    <source>
        <dbReference type="SAM" id="SignalP"/>
    </source>
</evidence>
<evidence type="ECO:0000256" key="1">
    <source>
        <dbReference type="SAM" id="MobiDB-lite"/>
    </source>
</evidence>
<dbReference type="Proteomes" id="UP000503320">
    <property type="component" value="Chromosome"/>
</dbReference>
<keyword evidence="4" id="KW-1185">Reference proteome</keyword>
<feature type="chain" id="PRO_5026825456" evidence="2">
    <location>
        <begin position="21"/>
        <end position="161"/>
    </location>
</feature>
<feature type="compositionally biased region" description="Basic and acidic residues" evidence="1">
    <location>
        <begin position="95"/>
        <end position="105"/>
    </location>
</feature>
<dbReference type="AlphaFoldDB" id="A0A6M3HWA2"/>
<gene>
    <name evidence="3" type="ORF">E3E15_03775</name>
</gene>
<keyword evidence="2" id="KW-0732">Signal</keyword>
<dbReference type="KEGG" id="afri:E3E15_03775"/>
<sequence>MKKKLLVSMLFCSLASLGFSDLSNSVDVNSYINEMPPKKVQSPKQLNNNMKDIESQRKKIKKMKPKIKENNIDGGQQEIDNMPPSIRPKGMPPHRKIDDQQKGADDEYSNLTTNLQPPKKQVSENMQHNLNLLSDEDRKLNRQMMFDGPQEGFQNNKPRGI</sequence>
<organism evidence="3 4">
    <name type="scientific">Allofrancisella frigidaquae</name>
    <dbReference type="NCBI Taxonomy" id="1085644"/>
    <lineage>
        <taxon>Bacteria</taxon>
        <taxon>Pseudomonadati</taxon>
        <taxon>Pseudomonadota</taxon>
        <taxon>Gammaproteobacteria</taxon>
        <taxon>Thiotrichales</taxon>
        <taxon>Francisellaceae</taxon>
        <taxon>Allofrancisella</taxon>
    </lineage>
</organism>
<evidence type="ECO:0000313" key="4">
    <source>
        <dbReference type="Proteomes" id="UP000503320"/>
    </source>
</evidence>
<name>A0A6M3HWA2_9GAMM</name>
<feature type="region of interest" description="Disordered" evidence="1">
    <location>
        <begin position="57"/>
        <end position="126"/>
    </location>
</feature>
<feature type="signal peptide" evidence="2">
    <location>
        <begin position="1"/>
        <end position="20"/>
    </location>
</feature>
<reference evidence="3 4" key="1">
    <citation type="submission" date="2019-03" db="EMBL/GenBank/DDBJ databases">
        <title>Complete Genome Sequence of Allofrancisella frigidaquae Strain SYSU 10HL1970 Isolated from Water-Cooling Systems in China.</title>
        <authorList>
            <person name="Ohrman C."/>
            <person name="Uneklint I."/>
            <person name="Sjodin A."/>
        </authorList>
    </citation>
    <scope>NUCLEOTIDE SEQUENCE [LARGE SCALE GENOMIC DNA]</scope>
    <source>
        <strain evidence="3 4">SYSU 10HL1970</strain>
    </source>
</reference>
<evidence type="ECO:0000313" key="3">
    <source>
        <dbReference type="EMBL" id="QIV94522.1"/>
    </source>
</evidence>